<evidence type="ECO:0000313" key="3">
    <source>
        <dbReference type="Proteomes" id="UP000060487"/>
    </source>
</evidence>
<proteinExistence type="predicted"/>
<keyword evidence="1" id="KW-1133">Transmembrane helix</keyword>
<gene>
    <name evidence="2" type="ORF">ASN18_2673</name>
</gene>
<dbReference type="RefSeq" id="WP_085053293.1">
    <property type="nucleotide sequence ID" value="NZ_LNQR01000102.1"/>
</dbReference>
<feature type="transmembrane region" description="Helical" evidence="1">
    <location>
        <begin position="7"/>
        <end position="27"/>
    </location>
</feature>
<dbReference type="Gene3D" id="3.40.50.2300">
    <property type="match status" value="2"/>
</dbReference>
<dbReference type="EMBL" id="LNQR01000102">
    <property type="protein sequence ID" value="KWT79700.1"/>
    <property type="molecule type" value="Genomic_DNA"/>
</dbReference>
<organism evidence="2 3">
    <name type="scientific">Candidatus Magnetominusculus xianensis</name>
    <dbReference type="NCBI Taxonomy" id="1748249"/>
    <lineage>
        <taxon>Bacteria</taxon>
        <taxon>Pseudomonadati</taxon>
        <taxon>Nitrospirota</taxon>
        <taxon>Nitrospiria</taxon>
        <taxon>Nitrospirales</taxon>
        <taxon>Nitrospiraceae</taxon>
        <taxon>Candidatus Magnetominusculus</taxon>
    </lineage>
</organism>
<dbReference type="Pfam" id="PF04392">
    <property type="entry name" value="ABC_sub_bind"/>
    <property type="match status" value="1"/>
</dbReference>
<evidence type="ECO:0000256" key="1">
    <source>
        <dbReference type="SAM" id="Phobius"/>
    </source>
</evidence>
<keyword evidence="1" id="KW-0812">Transmembrane</keyword>
<dbReference type="PANTHER" id="PTHR35271">
    <property type="entry name" value="ABC TRANSPORTER, SUBSTRATE-BINDING LIPOPROTEIN-RELATED"/>
    <property type="match status" value="1"/>
</dbReference>
<evidence type="ECO:0000313" key="2">
    <source>
        <dbReference type="EMBL" id="KWT79700.1"/>
    </source>
</evidence>
<name>A0ABR5SDH9_9BACT</name>
<comment type="caution">
    <text evidence="2">The sequence shown here is derived from an EMBL/GenBank/DDBJ whole genome shotgun (WGS) entry which is preliminary data.</text>
</comment>
<dbReference type="PANTHER" id="PTHR35271:SF1">
    <property type="entry name" value="ABC TRANSPORTER, SUBSTRATE-BINDING LIPOPROTEIN"/>
    <property type="match status" value="1"/>
</dbReference>
<accession>A0ABR5SDH9</accession>
<protein>
    <submittedName>
        <fullName evidence="2">ABC-type uncharacterized transport system, periplasmic component</fullName>
    </submittedName>
</protein>
<dbReference type="InterPro" id="IPR007487">
    <property type="entry name" value="ABC_transpt-TYRBP-like"/>
</dbReference>
<keyword evidence="3" id="KW-1185">Reference proteome</keyword>
<keyword evidence="1" id="KW-0472">Membrane</keyword>
<reference evidence="2 3" key="1">
    <citation type="submission" date="2015-11" db="EMBL/GenBank/DDBJ databases">
        <authorList>
            <person name="Lin W."/>
        </authorList>
    </citation>
    <scope>NUCLEOTIDE SEQUENCE [LARGE SCALE GENOMIC DNA]</scope>
    <source>
        <strain evidence="2 3">HCH-1</strain>
    </source>
</reference>
<dbReference type="Proteomes" id="UP000060487">
    <property type="component" value="Unassembled WGS sequence"/>
</dbReference>
<sequence>MRRKAVINVLIVIFLILSAAVVLFSSITKPIILVIHSYDPDYAWCRDITVGLQRVLKKHPNYSVKWHYMDVKNHTSPAFKRKAGIQAREAVQRWQPDVLILVDDDASELVGRYYVNNPKINIVFAGLNGEYSPYGYEGAANVTGILEHKQYKAMKETIDTIEKSAKRHVAAGNVKIMYIADNSTSLAIDKKYIDAFDWTPFEYLGSYVARDFTQWKKFITEDSARADYILVANYRTLKRSTGTGQDELVHPNEVVEWTNSNSKVPVLGLNLFNVEDGCMLSVGVSPFEQGETAASMAVDIIDKHISPRDIPIRLNKQFIVAMRKGMLLAKGIELPEVYEVFARSTDNYKN</sequence>